<proteinExistence type="predicted"/>
<accession>A0A511Z2F7</accession>
<dbReference type="EMBL" id="BJYK01000015">
    <property type="protein sequence ID" value="GEN81632.1"/>
    <property type="molecule type" value="Genomic_DNA"/>
</dbReference>
<dbReference type="Proteomes" id="UP000321484">
    <property type="component" value="Unassembled WGS sequence"/>
</dbReference>
<keyword evidence="4" id="KW-1185">Reference proteome</keyword>
<evidence type="ECO:0000259" key="2">
    <source>
        <dbReference type="Pfam" id="PF08242"/>
    </source>
</evidence>
<name>A0A511Z2F7_9CELL</name>
<dbReference type="RefSeq" id="WP_034245950.1">
    <property type="nucleotide sequence ID" value="NZ_BJYK01000015.1"/>
</dbReference>
<evidence type="ECO:0000313" key="4">
    <source>
        <dbReference type="Proteomes" id="UP000321484"/>
    </source>
</evidence>
<evidence type="ECO:0000256" key="1">
    <source>
        <dbReference type="ARBA" id="ARBA00022679"/>
    </source>
</evidence>
<gene>
    <name evidence="3" type="ORF">AFE02nite_33660</name>
</gene>
<dbReference type="Pfam" id="PF08242">
    <property type="entry name" value="Methyltransf_12"/>
    <property type="match status" value="1"/>
</dbReference>
<dbReference type="Gene3D" id="3.40.50.150">
    <property type="entry name" value="Vaccinia Virus protein VP39"/>
    <property type="match status" value="1"/>
</dbReference>
<dbReference type="CDD" id="cd02440">
    <property type="entry name" value="AdoMet_MTases"/>
    <property type="match status" value="1"/>
</dbReference>
<sequence>MSTDPTAETPLRALPTRRVDGVHIVRETGQSWLDGSEEILFERMTTSGLPLDSLSDELFATATNWPEQYHLSPSRANVLRALDLPSDAVVLEIGAGCGAITRYLGERCASVDALEPTLARARVAAARTAELPHVRVFNAEVADLPQVPAYDLVVVVGVLEYVGSGKDDTTPYVEFLSALRGVLRPGGRLVLAIENRMGVKYLAGAPEDHSGEVFHSVEGYREDGPARTFSRRRLLELARLAGYRDARALGAFPDYKLTRLVFDDALLCHSRELAVQIPRFPSPDWATPRPALVDEGRLWAQLVDAGAAGELANSLVLVAQAGGGTDDVEPEGLWPAERLAVYFSMRRRRPFQVLKRVDLVDEVVTVTSVLLGHGEADGLRVLPYSEPAVDGTSLVDKLLREPERLPELVGVWARLLEGRAKESSEGTPVDVLPHNVHFVDGVGRFIDDEWRSDAISLNEAKLRGAVLLARDLSQVRPLRVWRAASVTALAVEIARHAGVKTDADGIRKALDREAEFQARVGGGKPGSEAYATTREVVRVELGRQFSTPQPDVAPERVWEAGQRAQQEAIEARDLLFETGRQLEAARAELDRQPTVRLARAFHAAVSQARRVARGGLRRMSRG</sequence>
<dbReference type="AlphaFoldDB" id="A0A511Z2F7"/>
<dbReference type="PANTHER" id="PTHR43861">
    <property type="entry name" value="TRANS-ACONITATE 2-METHYLTRANSFERASE-RELATED"/>
    <property type="match status" value="1"/>
</dbReference>
<dbReference type="PANTHER" id="PTHR43861:SF3">
    <property type="entry name" value="PUTATIVE (AFU_ORTHOLOGUE AFUA_2G14390)-RELATED"/>
    <property type="match status" value="1"/>
</dbReference>
<dbReference type="SUPFAM" id="SSF53335">
    <property type="entry name" value="S-adenosyl-L-methionine-dependent methyltransferases"/>
    <property type="match status" value="1"/>
</dbReference>
<keyword evidence="1" id="KW-0808">Transferase</keyword>
<comment type="caution">
    <text evidence="3">The sequence shown here is derived from an EMBL/GenBank/DDBJ whole genome shotgun (WGS) entry which is preliminary data.</text>
</comment>
<dbReference type="InterPro" id="IPR013217">
    <property type="entry name" value="Methyltransf_12"/>
</dbReference>
<evidence type="ECO:0000313" key="3">
    <source>
        <dbReference type="EMBL" id="GEN81632.1"/>
    </source>
</evidence>
<organism evidence="3 4">
    <name type="scientific">Actinotalea fermentans</name>
    <dbReference type="NCBI Taxonomy" id="43671"/>
    <lineage>
        <taxon>Bacteria</taxon>
        <taxon>Bacillati</taxon>
        <taxon>Actinomycetota</taxon>
        <taxon>Actinomycetes</taxon>
        <taxon>Micrococcales</taxon>
        <taxon>Cellulomonadaceae</taxon>
        <taxon>Actinotalea</taxon>
    </lineage>
</organism>
<reference evidence="3 4" key="1">
    <citation type="submission" date="2019-07" db="EMBL/GenBank/DDBJ databases">
        <title>Whole genome shotgun sequence of Actinotalea fermentans NBRC 105374.</title>
        <authorList>
            <person name="Hosoyama A."/>
            <person name="Uohara A."/>
            <person name="Ohji S."/>
            <person name="Ichikawa N."/>
        </authorList>
    </citation>
    <scope>NUCLEOTIDE SEQUENCE [LARGE SCALE GENOMIC DNA]</scope>
    <source>
        <strain evidence="3 4">NBRC 105374</strain>
    </source>
</reference>
<dbReference type="InterPro" id="IPR029063">
    <property type="entry name" value="SAM-dependent_MTases_sf"/>
</dbReference>
<feature type="domain" description="Methyltransferase type 12" evidence="2">
    <location>
        <begin position="91"/>
        <end position="189"/>
    </location>
</feature>
<dbReference type="GO" id="GO:0016740">
    <property type="term" value="F:transferase activity"/>
    <property type="evidence" value="ECO:0007669"/>
    <property type="project" value="UniProtKB-KW"/>
</dbReference>
<protein>
    <recommendedName>
        <fullName evidence="2">Methyltransferase type 12 domain-containing protein</fullName>
    </recommendedName>
</protein>